<keyword evidence="4" id="KW-1185">Reference proteome</keyword>
<feature type="coiled-coil region" evidence="1">
    <location>
        <begin position="17"/>
        <end position="44"/>
    </location>
</feature>
<accession>A0A1I2UCQ4</accession>
<feature type="compositionally biased region" description="Basic and acidic residues" evidence="2">
    <location>
        <begin position="203"/>
        <end position="230"/>
    </location>
</feature>
<proteinExistence type="predicted"/>
<dbReference type="RefSeq" id="WP_092286606.1">
    <property type="nucleotide sequence ID" value="NZ_FOPJ01000013.1"/>
</dbReference>
<evidence type="ECO:0000256" key="2">
    <source>
        <dbReference type="SAM" id="MobiDB-lite"/>
    </source>
</evidence>
<keyword evidence="1" id="KW-0175">Coiled coil</keyword>
<evidence type="ECO:0000313" key="3">
    <source>
        <dbReference type="EMBL" id="SFG74975.1"/>
    </source>
</evidence>
<evidence type="ECO:0000313" key="4">
    <source>
        <dbReference type="Proteomes" id="UP000199065"/>
    </source>
</evidence>
<organism evidence="3 4">
    <name type="scientific">Corynebacterium spheniscorum</name>
    <dbReference type="NCBI Taxonomy" id="185761"/>
    <lineage>
        <taxon>Bacteria</taxon>
        <taxon>Bacillati</taxon>
        <taxon>Actinomycetota</taxon>
        <taxon>Actinomycetes</taxon>
        <taxon>Mycobacteriales</taxon>
        <taxon>Corynebacteriaceae</taxon>
        <taxon>Corynebacterium</taxon>
    </lineage>
</organism>
<feature type="region of interest" description="Disordered" evidence="2">
    <location>
        <begin position="396"/>
        <end position="431"/>
    </location>
</feature>
<dbReference type="EMBL" id="FOPJ01000013">
    <property type="protein sequence ID" value="SFG74975.1"/>
    <property type="molecule type" value="Genomic_DNA"/>
</dbReference>
<sequence length="488" mass="55151">MSENGASGAAEAKAEDLISTSLNLDDYIRELRNLESKDQEFKDHGVLVSVQKLLEIAGVKRRGKQITRRINTKFADAELIFEPALAQADYYGQVRIRPQKPETRSSKVSSASEDAGDELAPRQTEIMLSALKEDSAEFECLALGTTPLEALDEMVQSGYSKMPLFWDINKRTSFIGTVRVSKLGAVIADAYATPSSGPANENQPKEESKPQEKENKPQEEENKLKKEERMPQLDAEDLLRAVETGAKVVSTSERLDDWVQEILDSGYIYGKDADGNIVQIYTRSDIGTYMHRMANAFIRVQNLEEVIRAILPRFMTSNLQDGSFDNELKKIRRISLQDVKSFVREEPLLKSDAGEDRTDPQKKILDLTFAQYVKCFGSEDLWMRWIQRQRKLAGSEISAAEPSESADQQSSSGTDTSTQTRKLTKQDLSKEEKRQRDRLILDLDAVRRFRNELMHGKLKEAIGEELIVLDCLSKGLDAMFPEDIMHDK</sequence>
<protein>
    <recommendedName>
        <fullName evidence="5">CBS domain-containing protein</fullName>
    </recommendedName>
</protein>
<dbReference type="Proteomes" id="UP000199065">
    <property type="component" value="Unassembled WGS sequence"/>
</dbReference>
<gene>
    <name evidence="3" type="ORF">SAMN05660282_01818</name>
</gene>
<dbReference type="OrthoDB" id="5142194at2"/>
<reference evidence="3 4" key="1">
    <citation type="submission" date="2016-10" db="EMBL/GenBank/DDBJ databases">
        <authorList>
            <person name="de Groot N.N."/>
        </authorList>
    </citation>
    <scope>NUCLEOTIDE SEQUENCE [LARGE SCALE GENOMIC DNA]</scope>
    <source>
        <strain>J11</strain>
        <strain evidence="4">PG 39</strain>
    </source>
</reference>
<evidence type="ECO:0000256" key="1">
    <source>
        <dbReference type="SAM" id="Coils"/>
    </source>
</evidence>
<evidence type="ECO:0008006" key="5">
    <source>
        <dbReference type="Google" id="ProtNLM"/>
    </source>
</evidence>
<feature type="compositionally biased region" description="Low complexity" evidence="2">
    <location>
        <begin position="396"/>
        <end position="420"/>
    </location>
</feature>
<name>A0A1I2UCQ4_9CORY</name>
<feature type="region of interest" description="Disordered" evidence="2">
    <location>
        <begin position="96"/>
        <end position="121"/>
    </location>
</feature>
<dbReference type="AlphaFoldDB" id="A0A1I2UCQ4"/>
<feature type="region of interest" description="Disordered" evidence="2">
    <location>
        <begin position="192"/>
        <end position="230"/>
    </location>
</feature>